<accession>A0A0E9X262</accession>
<organism evidence="1">
    <name type="scientific">Anguilla anguilla</name>
    <name type="common">European freshwater eel</name>
    <name type="synonym">Muraena anguilla</name>
    <dbReference type="NCBI Taxonomy" id="7936"/>
    <lineage>
        <taxon>Eukaryota</taxon>
        <taxon>Metazoa</taxon>
        <taxon>Chordata</taxon>
        <taxon>Craniata</taxon>
        <taxon>Vertebrata</taxon>
        <taxon>Euteleostomi</taxon>
        <taxon>Actinopterygii</taxon>
        <taxon>Neopterygii</taxon>
        <taxon>Teleostei</taxon>
        <taxon>Anguilliformes</taxon>
        <taxon>Anguillidae</taxon>
        <taxon>Anguilla</taxon>
    </lineage>
</organism>
<name>A0A0E9X262_ANGAN</name>
<sequence>MLLKGHTRPVETAASVFIQLRGNGGNCALKSSVQGPFWLKMFCSGVVHLVLPLICVL</sequence>
<reference evidence="1" key="2">
    <citation type="journal article" date="2015" name="Fish Shellfish Immunol.">
        <title>Early steps in the European eel (Anguilla anguilla)-Vibrio vulnificus interaction in the gills: Role of the RtxA13 toxin.</title>
        <authorList>
            <person name="Callol A."/>
            <person name="Pajuelo D."/>
            <person name="Ebbesson L."/>
            <person name="Teles M."/>
            <person name="MacKenzie S."/>
            <person name="Amaro C."/>
        </authorList>
    </citation>
    <scope>NUCLEOTIDE SEQUENCE</scope>
</reference>
<protein>
    <submittedName>
        <fullName evidence="1">Uncharacterized protein</fullName>
    </submittedName>
</protein>
<dbReference type="AlphaFoldDB" id="A0A0E9X262"/>
<evidence type="ECO:0000313" key="1">
    <source>
        <dbReference type="EMBL" id="JAH95758.1"/>
    </source>
</evidence>
<proteinExistence type="predicted"/>
<dbReference type="EMBL" id="GBXM01012819">
    <property type="protein sequence ID" value="JAH95758.1"/>
    <property type="molecule type" value="Transcribed_RNA"/>
</dbReference>
<reference evidence="1" key="1">
    <citation type="submission" date="2014-11" db="EMBL/GenBank/DDBJ databases">
        <authorList>
            <person name="Amaro Gonzalez C."/>
        </authorList>
    </citation>
    <scope>NUCLEOTIDE SEQUENCE</scope>
</reference>